<evidence type="ECO:0000256" key="2">
    <source>
        <dbReference type="ARBA" id="ARBA00022771"/>
    </source>
</evidence>
<dbReference type="SUPFAM" id="SSF57716">
    <property type="entry name" value="Glucocorticoid receptor-like (DNA-binding domain)"/>
    <property type="match status" value="1"/>
</dbReference>
<dbReference type="InterPro" id="IPR014240">
    <property type="entry name" value="YteA"/>
</dbReference>
<organism evidence="6 7">
    <name type="scientific">Thalassorhabdus alkalitolerans</name>
    <dbReference type="NCBI Taxonomy" id="2282697"/>
    <lineage>
        <taxon>Bacteria</taxon>
        <taxon>Bacillati</taxon>
        <taxon>Bacillota</taxon>
        <taxon>Bacilli</taxon>
        <taxon>Bacillales</taxon>
        <taxon>Bacillaceae</taxon>
        <taxon>Thalassorhabdus</taxon>
    </lineage>
</organism>
<dbReference type="InterPro" id="IPR000962">
    <property type="entry name" value="Znf_DskA_TraR"/>
</dbReference>
<keyword evidence="2" id="KW-0863">Zinc-finger</keyword>
<dbReference type="PROSITE" id="PS51128">
    <property type="entry name" value="ZF_DKSA_2"/>
    <property type="match status" value="1"/>
</dbReference>
<keyword evidence="1" id="KW-0479">Metal-binding</keyword>
<name>A0ABW0YKS4_9BACI</name>
<dbReference type="Pfam" id="PF01258">
    <property type="entry name" value="zf-dskA_traR"/>
    <property type="match status" value="1"/>
</dbReference>
<keyword evidence="3" id="KW-0862">Zinc</keyword>
<dbReference type="NCBIfam" id="TIGR02890">
    <property type="entry name" value="bacill_yteA"/>
    <property type="match status" value="1"/>
</dbReference>
<feature type="zinc finger region" description="dksA C4-type" evidence="4">
    <location>
        <begin position="92"/>
        <end position="116"/>
    </location>
</feature>
<evidence type="ECO:0000256" key="3">
    <source>
        <dbReference type="ARBA" id="ARBA00022833"/>
    </source>
</evidence>
<evidence type="ECO:0000313" key="7">
    <source>
        <dbReference type="Proteomes" id="UP001596142"/>
    </source>
</evidence>
<dbReference type="SUPFAM" id="SSF109635">
    <property type="entry name" value="DnaK suppressor protein DksA, alpha-hairpin domain"/>
    <property type="match status" value="1"/>
</dbReference>
<dbReference type="Gene3D" id="1.20.120.910">
    <property type="entry name" value="DksA, coiled-coil domain"/>
    <property type="match status" value="1"/>
</dbReference>
<protein>
    <submittedName>
        <fullName evidence="6">TraR/DksA C4-type zinc finger protein</fullName>
    </submittedName>
</protein>
<feature type="domain" description="Zinc finger DksA/TraR C4-type" evidence="5">
    <location>
        <begin position="88"/>
        <end position="114"/>
    </location>
</feature>
<gene>
    <name evidence="6" type="ORF">ACFPU1_04315</name>
</gene>
<dbReference type="RefSeq" id="WP_385938993.1">
    <property type="nucleotide sequence ID" value="NZ_JBHSOZ010000003.1"/>
</dbReference>
<keyword evidence="7" id="KW-1185">Reference proteome</keyword>
<reference evidence="7" key="1">
    <citation type="journal article" date="2019" name="Int. J. Syst. Evol. Microbiol.">
        <title>The Global Catalogue of Microorganisms (GCM) 10K type strain sequencing project: providing services to taxonomists for standard genome sequencing and annotation.</title>
        <authorList>
            <consortium name="The Broad Institute Genomics Platform"/>
            <consortium name="The Broad Institute Genome Sequencing Center for Infectious Disease"/>
            <person name="Wu L."/>
            <person name="Ma J."/>
        </authorList>
    </citation>
    <scope>NUCLEOTIDE SEQUENCE [LARGE SCALE GENOMIC DNA]</scope>
    <source>
        <strain evidence="7">CECT 7184</strain>
    </source>
</reference>
<sequence>MERKKLQQIYYELKEEEKELKARLNKYHFGNELELVHESMDELSSYDNHPGDLGTELYEREKDIALNEHAEQELKDVQKTIKALEEDTFGRCEVCGGPISDERLEALPTTTTCIKHAPHEIYTNNERPVEEDIIKPAFGQFEYDENESETFFDAEDAWQEVERYGSSESPSDFYETAKSYNEMYVESDENVGYVEEVEGFLQAGLDGRFTGVGTAHEKYERYLDTNETDSVLGYDEE</sequence>
<accession>A0ABW0YKS4</accession>
<evidence type="ECO:0000256" key="1">
    <source>
        <dbReference type="ARBA" id="ARBA00022723"/>
    </source>
</evidence>
<dbReference type="InterPro" id="IPR037187">
    <property type="entry name" value="DnaK_N"/>
</dbReference>
<evidence type="ECO:0000256" key="4">
    <source>
        <dbReference type="PROSITE-ProRule" id="PRU00510"/>
    </source>
</evidence>
<dbReference type="Proteomes" id="UP001596142">
    <property type="component" value="Unassembled WGS sequence"/>
</dbReference>
<evidence type="ECO:0000259" key="5">
    <source>
        <dbReference type="Pfam" id="PF01258"/>
    </source>
</evidence>
<proteinExistence type="predicted"/>
<comment type="caution">
    <text evidence="6">The sequence shown here is derived from an EMBL/GenBank/DDBJ whole genome shotgun (WGS) entry which is preliminary data.</text>
</comment>
<evidence type="ECO:0000313" key="6">
    <source>
        <dbReference type="EMBL" id="MFC5711992.1"/>
    </source>
</evidence>
<dbReference type="PANTHER" id="PTHR33823">
    <property type="entry name" value="RNA POLYMERASE-BINDING TRANSCRIPTION FACTOR DKSA-RELATED"/>
    <property type="match status" value="1"/>
</dbReference>
<dbReference type="PANTHER" id="PTHR33823:SF4">
    <property type="entry name" value="GENERAL STRESS PROTEIN 16O"/>
    <property type="match status" value="1"/>
</dbReference>
<dbReference type="EMBL" id="JBHSOZ010000003">
    <property type="protein sequence ID" value="MFC5711992.1"/>
    <property type="molecule type" value="Genomic_DNA"/>
</dbReference>